<comment type="caution">
    <text evidence="1">The sequence shown here is derived from an EMBL/GenBank/DDBJ whole genome shotgun (WGS) entry which is preliminary data.</text>
</comment>
<proteinExistence type="predicted"/>
<dbReference type="Proteomes" id="UP000050525">
    <property type="component" value="Unassembled WGS sequence"/>
</dbReference>
<protein>
    <submittedName>
        <fullName evidence="1">Uncharacterized protein</fullName>
    </submittedName>
</protein>
<evidence type="ECO:0000313" key="1">
    <source>
        <dbReference type="EMBL" id="KYO46047.1"/>
    </source>
</evidence>
<sequence>MGIMGTDCPAGKDVGEAALVVDDALQDDREVSLLVDECLSSLGQAKDEDLGAMHIAHAVGETHVAEASDHLLWVDEADEEVARDILDDQAHLPC</sequence>
<organism evidence="1 2">
    <name type="scientific">Alligator mississippiensis</name>
    <name type="common">American alligator</name>
    <dbReference type="NCBI Taxonomy" id="8496"/>
    <lineage>
        <taxon>Eukaryota</taxon>
        <taxon>Metazoa</taxon>
        <taxon>Chordata</taxon>
        <taxon>Craniata</taxon>
        <taxon>Vertebrata</taxon>
        <taxon>Euteleostomi</taxon>
        <taxon>Archelosauria</taxon>
        <taxon>Archosauria</taxon>
        <taxon>Crocodylia</taxon>
        <taxon>Alligatoridae</taxon>
        <taxon>Alligatorinae</taxon>
        <taxon>Alligator</taxon>
    </lineage>
</organism>
<name>A0A151PAB5_ALLMI</name>
<dbReference type="EMBL" id="AKHW03000533">
    <property type="protein sequence ID" value="KYO46047.1"/>
    <property type="molecule type" value="Genomic_DNA"/>
</dbReference>
<evidence type="ECO:0000313" key="2">
    <source>
        <dbReference type="Proteomes" id="UP000050525"/>
    </source>
</evidence>
<dbReference type="AlphaFoldDB" id="A0A151PAB5"/>
<gene>
    <name evidence="1" type="ORF">Y1Q_0021628</name>
</gene>
<reference evidence="1 2" key="1">
    <citation type="journal article" date="2012" name="Genome Biol.">
        <title>Sequencing three crocodilian genomes to illuminate the evolution of archosaurs and amniotes.</title>
        <authorList>
            <person name="St John J.A."/>
            <person name="Braun E.L."/>
            <person name="Isberg S.R."/>
            <person name="Miles L.G."/>
            <person name="Chong A.Y."/>
            <person name="Gongora J."/>
            <person name="Dalzell P."/>
            <person name="Moran C."/>
            <person name="Bed'hom B."/>
            <person name="Abzhanov A."/>
            <person name="Burgess S.C."/>
            <person name="Cooksey A.M."/>
            <person name="Castoe T.A."/>
            <person name="Crawford N.G."/>
            <person name="Densmore L.D."/>
            <person name="Drew J.C."/>
            <person name="Edwards S.V."/>
            <person name="Faircloth B.C."/>
            <person name="Fujita M.K."/>
            <person name="Greenwold M.J."/>
            <person name="Hoffmann F.G."/>
            <person name="Howard J.M."/>
            <person name="Iguchi T."/>
            <person name="Janes D.E."/>
            <person name="Khan S.Y."/>
            <person name="Kohno S."/>
            <person name="de Koning A.J."/>
            <person name="Lance S.L."/>
            <person name="McCarthy F.M."/>
            <person name="McCormack J.E."/>
            <person name="Merchant M.E."/>
            <person name="Peterson D.G."/>
            <person name="Pollock D.D."/>
            <person name="Pourmand N."/>
            <person name="Raney B.J."/>
            <person name="Roessler K.A."/>
            <person name="Sanford J.R."/>
            <person name="Sawyer R.H."/>
            <person name="Schmidt C.J."/>
            <person name="Triplett E.W."/>
            <person name="Tuberville T.D."/>
            <person name="Venegas-Anaya M."/>
            <person name="Howard J.T."/>
            <person name="Jarvis E.D."/>
            <person name="Guillette L.J.Jr."/>
            <person name="Glenn T.C."/>
            <person name="Green R.E."/>
            <person name="Ray D.A."/>
        </authorList>
    </citation>
    <scope>NUCLEOTIDE SEQUENCE [LARGE SCALE GENOMIC DNA]</scope>
    <source>
        <strain evidence="1">KSC_2009_1</strain>
    </source>
</reference>
<keyword evidence="2" id="KW-1185">Reference proteome</keyword>
<accession>A0A151PAB5</accession>